<dbReference type="STRING" id="1123282.SAMN02745823_01739"/>
<protein>
    <submittedName>
        <fullName evidence="1">Uroporphyrinogen decarboxylase (URO-D)</fullName>
    </submittedName>
</protein>
<name>A0A1M5XE48_9FIRM</name>
<reference evidence="1 2" key="1">
    <citation type="submission" date="2016-11" db="EMBL/GenBank/DDBJ databases">
        <authorList>
            <person name="Jaros S."/>
            <person name="Januszkiewicz K."/>
            <person name="Wedrychowicz H."/>
        </authorList>
    </citation>
    <scope>NUCLEOTIDE SEQUENCE [LARGE SCALE GENOMIC DNA]</scope>
    <source>
        <strain evidence="1 2">DSM 10068</strain>
    </source>
</reference>
<keyword evidence="2" id="KW-1185">Reference proteome</keyword>
<sequence length="353" mass="39994">MNRRIPYVPGELRVVDTLPGFFGGPGFPLRDTPVTPHENMAALFYDKHPYWLPLPGDSTFMIPALYNERLGRGGPAGVTDVFGIEWEWVESAGGSIVRPGEPLLKNANEWTDKIKIPDIDMWDWVEEAGKTTCDRRVSTQMSFINGFWFERLVSFMDFAPAAMALIDDDQKDAVKALFADMTDLACKLVDKFCEYWPGLDGFNIHDDWAAQRAPFFSAEVARELFVPYMKALTDHIHARGRYVTLHSCGRGETRVQCFIDGGFDGWDPQAMNDTHRLWDEVGDKICISVVPDAYDPAAISEDEQRRRGREFAQRFCRPGRPAQLGFYAGAMLTKAFTDEVYIASRKIYSSQTD</sequence>
<evidence type="ECO:0000313" key="2">
    <source>
        <dbReference type="Proteomes" id="UP000183995"/>
    </source>
</evidence>
<proteinExistence type="predicted"/>
<gene>
    <name evidence="1" type="ORF">SAMN02745823_01739</name>
</gene>
<dbReference type="RefSeq" id="WP_073077797.1">
    <property type="nucleotide sequence ID" value="NZ_FQXV01000005.1"/>
</dbReference>
<dbReference type="InterPro" id="IPR038071">
    <property type="entry name" value="UROD/MetE-like_sf"/>
</dbReference>
<dbReference type="EMBL" id="FQXV01000005">
    <property type="protein sequence ID" value="SHH98029.1"/>
    <property type="molecule type" value="Genomic_DNA"/>
</dbReference>
<organism evidence="1 2">
    <name type="scientific">Sporobacter termitidis DSM 10068</name>
    <dbReference type="NCBI Taxonomy" id="1123282"/>
    <lineage>
        <taxon>Bacteria</taxon>
        <taxon>Bacillati</taxon>
        <taxon>Bacillota</taxon>
        <taxon>Clostridia</taxon>
        <taxon>Eubacteriales</taxon>
        <taxon>Oscillospiraceae</taxon>
        <taxon>Sporobacter</taxon>
    </lineage>
</organism>
<dbReference type="SUPFAM" id="SSF51726">
    <property type="entry name" value="UROD/MetE-like"/>
    <property type="match status" value="1"/>
</dbReference>
<evidence type="ECO:0000313" key="1">
    <source>
        <dbReference type="EMBL" id="SHH98029.1"/>
    </source>
</evidence>
<dbReference type="Gene3D" id="3.20.20.210">
    <property type="match status" value="1"/>
</dbReference>
<dbReference type="OrthoDB" id="1774878at2"/>
<dbReference type="AlphaFoldDB" id="A0A1M5XE48"/>
<accession>A0A1M5XE48</accession>
<dbReference type="Proteomes" id="UP000183995">
    <property type="component" value="Unassembled WGS sequence"/>
</dbReference>